<organism evidence="3 4">
    <name type="scientific">Seminavis robusta</name>
    <dbReference type="NCBI Taxonomy" id="568900"/>
    <lineage>
        <taxon>Eukaryota</taxon>
        <taxon>Sar</taxon>
        <taxon>Stramenopiles</taxon>
        <taxon>Ochrophyta</taxon>
        <taxon>Bacillariophyta</taxon>
        <taxon>Bacillariophyceae</taxon>
        <taxon>Bacillariophycidae</taxon>
        <taxon>Naviculales</taxon>
        <taxon>Naviculaceae</taxon>
        <taxon>Seminavis</taxon>
    </lineage>
</organism>
<name>A0A9N8HE25_9STRA</name>
<dbReference type="OrthoDB" id="44574at2759"/>
<gene>
    <name evidence="3" type="ORF">SEMRO_492_G153790.1</name>
</gene>
<feature type="signal peptide" evidence="1">
    <location>
        <begin position="1"/>
        <end position="20"/>
    </location>
</feature>
<evidence type="ECO:0000259" key="2">
    <source>
        <dbReference type="Pfam" id="PF25255"/>
    </source>
</evidence>
<dbReference type="InterPro" id="IPR057324">
    <property type="entry name" value="WH_RNase_II"/>
</dbReference>
<feature type="domain" description="Ribonuclease II winged helix" evidence="2">
    <location>
        <begin position="137"/>
        <end position="212"/>
    </location>
</feature>
<evidence type="ECO:0000313" key="3">
    <source>
        <dbReference type="EMBL" id="CAB9511583.1"/>
    </source>
</evidence>
<dbReference type="Proteomes" id="UP001153069">
    <property type="component" value="Unassembled WGS sequence"/>
</dbReference>
<evidence type="ECO:0000313" key="4">
    <source>
        <dbReference type="Proteomes" id="UP001153069"/>
    </source>
</evidence>
<comment type="caution">
    <text evidence="3">The sequence shown here is derived from an EMBL/GenBank/DDBJ whole genome shotgun (WGS) entry which is preliminary data.</text>
</comment>
<reference evidence="3" key="1">
    <citation type="submission" date="2020-06" db="EMBL/GenBank/DDBJ databases">
        <authorList>
            <consortium name="Plant Systems Biology data submission"/>
        </authorList>
    </citation>
    <scope>NUCLEOTIDE SEQUENCE</scope>
    <source>
        <strain evidence="3">D6</strain>
    </source>
</reference>
<evidence type="ECO:0000256" key="1">
    <source>
        <dbReference type="SAM" id="SignalP"/>
    </source>
</evidence>
<keyword evidence="4" id="KW-1185">Reference proteome</keyword>
<dbReference type="EMBL" id="CAICTM010000491">
    <property type="protein sequence ID" value="CAB9511583.1"/>
    <property type="molecule type" value="Genomic_DNA"/>
</dbReference>
<keyword evidence="1" id="KW-0732">Signal</keyword>
<sequence length="234" mass="25592">MRLSAFSILLSLWLCGPVSAFVVRPVTVTPSTTLLAAEKGSEEVKQQHALSVGTLVEFQEKSRVHIGTIKSSEHKSSGGARYKIEDIDGKSYNVADKHVTFATPVAPSNANKVNALMTELEEVQHASEEALCKLLDVSPDLLEMAWEEAAAEEAATHELTAKSFVSLVHSHAASTIEEYTAWRLLKMDMAHVFFKDIKQNGRVASFKAKARKAVDNAKVAFCASHADDVEFCFV</sequence>
<proteinExistence type="predicted"/>
<dbReference type="AlphaFoldDB" id="A0A9N8HE25"/>
<feature type="chain" id="PRO_5040230857" description="Ribonuclease II winged helix domain-containing protein" evidence="1">
    <location>
        <begin position="21"/>
        <end position="234"/>
    </location>
</feature>
<accession>A0A9N8HE25</accession>
<dbReference type="Pfam" id="PF25255">
    <property type="entry name" value="WHD_RNase_II"/>
    <property type="match status" value="1"/>
</dbReference>
<protein>
    <recommendedName>
        <fullName evidence="2">Ribonuclease II winged helix domain-containing protein</fullName>
    </recommendedName>
</protein>